<keyword evidence="2" id="KW-1185">Reference proteome</keyword>
<dbReference type="RefSeq" id="WP_281487689.1">
    <property type="nucleotide sequence ID" value="NZ_JASATX010000001.1"/>
</dbReference>
<reference evidence="1 2" key="1">
    <citation type="submission" date="2023-04" db="EMBL/GenBank/DDBJ databases">
        <title>Klugiella caeni sp. nov. isolated from the sludge of biochemical tank.</title>
        <authorList>
            <person name="Geng K."/>
        </authorList>
    </citation>
    <scope>NUCLEOTIDE SEQUENCE [LARGE SCALE GENOMIC DNA]</scope>
    <source>
        <strain evidence="1 2">YN-L-19</strain>
    </source>
</reference>
<evidence type="ECO:0000313" key="1">
    <source>
        <dbReference type="EMBL" id="MDI2097916.1"/>
    </source>
</evidence>
<gene>
    <name evidence="1" type="ORF">QF206_02895</name>
</gene>
<evidence type="ECO:0000313" key="2">
    <source>
        <dbReference type="Proteomes" id="UP001321506"/>
    </source>
</evidence>
<dbReference type="AlphaFoldDB" id="A0AAW6T5F9"/>
<accession>A0AAW6T5F9</accession>
<dbReference type="EMBL" id="JASATX010000001">
    <property type="protein sequence ID" value="MDI2097916.1"/>
    <property type="molecule type" value="Genomic_DNA"/>
</dbReference>
<dbReference type="InterPro" id="IPR043132">
    <property type="entry name" value="BCAT-like_C"/>
</dbReference>
<keyword evidence="1" id="KW-0808">Transferase</keyword>
<protein>
    <submittedName>
        <fullName evidence="1">Aminotransferase class IV</fullName>
    </submittedName>
</protein>
<dbReference type="SUPFAM" id="SSF56752">
    <property type="entry name" value="D-aminoacid aminotransferase-like PLP-dependent enzymes"/>
    <property type="match status" value="1"/>
</dbReference>
<keyword evidence="1" id="KW-0032">Aminotransferase</keyword>
<dbReference type="Pfam" id="PF01063">
    <property type="entry name" value="Aminotran_4"/>
    <property type="match status" value="1"/>
</dbReference>
<comment type="caution">
    <text evidence="1">The sequence shown here is derived from an EMBL/GenBank/DDBJ whole genome shotgun (WGS) entry which is preliminary data.</text>
</comment>
<dbReference type="InterPro" id="IPR036038">
    <property type="entry name" value="Aminotransferase-like"/>
</dbReference>
<proteinExistence type="predicted"/>
<dbReference type="InterPro" id="IPR001544">
    <property type="entry name" value="Aminotrans_IV"/>
</dbReference>
<dbReference type="GO" id="GO:0008483">
    <property type="term" value="F:transaminase activity"/>
    <property type="evidence" value="ECO:0007669"/>
    <property type="project" value="UniProtKB-KW"/>
</dbReference>
<organism evidence="1 2">
    <name type="scientific">Ruicaihuangia caeni</name>
    <dbReference type="NCBI Taxonomy" id="3042517"/>
    <lineage>
        <taxon>Bacteria</taxon>
        <taxon>Bacillati</taxon>
        <taxon>Actinomycetota</taxon>
        <taxon>Actinomycetes</taxon>
        <taxon>Micrococcales</taxon>
        <taxon>Microbacteriaceae</taxon>
        <taxon>Ruicaihuangia</taxon>
    </lineage>
</organism>
<sequence length="298" mass="32266">MSAPEHDLFEWTGDGFRSAPHRELPLLAADSWLVTEGAALAVELHRERFSTAVANVVDAVEPGHPPHGSEEPALDVDAFFDALLESIPEQEQWFPRVELVARSIGPGADAVEDAAATPVSVSVADLRLRWRLRPAPELRRSVVLSTWSGADPRMAPTVKGPDIGRLAAANAAVRASGADEAMFTDASTGAVIDGATSAVMWWRGDAMVFPDQRLPRVASVTARVLRTVAAARGAEVREELASPEELDGLEIWTLNALHGLRIVTEWQDGPRSAEQPGRLEAWRAALGSLRRPLRRPPQ</sequence>
<name>A0AAW6T5F9_9MICO</name>
<dbReference type="Proteomes" id="UP001321506">
    <property type="component" value="Unassembled WGS sequence"/>
</dbReference>
<dbReference type="Gene3D" id="3.20.10.10">
    <property type="entry name" value="D-amino Acid Aminotransferase, subunit A, domain 2"/>
    <property type="match status" value="1"/>
</dbReference>